<organism evidence="2 3">
    <name type="scientific">Phytophthora aleatoria</name>
    <dbReference type="NCBI Taxonomy" id="2496075"/>
    <lineage>
        <taxon>Eukaryota</taxon>
        <taxon>Sar</taxon>
        <taxon>Stramenopiles</taxon>
        <taxon>Oomycota</taxon>
        <taxon>Peronosporomycetes</taxon>
        <taxon>Peronosporales</taxon>
        <taxon>Peronosporaceae</taxon>
        <taxon>Phytophthora</taxon>
    </lineage>
</organism>
<feature type="region of interest" description="Disordered" evidence="1">
    <location>
        <begin position="61"/>
        <end position="117"/>
    </location>
</feature>
<feature type="compositionally biased region" description="Polar residues" evidence="1">
    <location>
        <begin position="100"/>
        <end position="110"/>
    </location>
</feature>
<protein>
    <submittedName>
        <fullName evidence="2">Uncharacterized protein</fullName>
    </submittedName>
</protein>
<gene>
    <name evidence="2" type="ORF">JG688_00017340</name>
</gene>
<feature type="compositionally biased region" description="Basic and acidic residues" evidence="1">
    <location>
        <begin position="68"/>
        <end position="81"/>
    </location>
</feature>
<dbReference type="EMBL" id="JAENGY010002520">
    <property type="protein sequence ID" value="KAG6943973.1"/>
    <property type="molecule type" value="Genomic_DNA"/>
</dbReference>
<proteinExistence type="predicted"/>
<keyword evidence="3" id="KW-1185">Reference proteome</keyword>
<comment type="caution">
    <text evidence="2">The sequence shown here is derived from an EMBL/GenBank/DDBJ whole genome shotgun (WGS) entry which is preliminary data.</text>
</comment>
<name>A0A8J5IX95_9STRA</name>
<feature type="compositionally biased region" description="Basic and acidic residues" evidence="1">
    <location>
        <begin position="1"/>
        <end position="16"/>
    </location>
</feature>
<dbReference type="Proteomes" id="UP000709295">
    <property type="component" value="Unassembled WGS sequence"/>
</dbReference>
<dbReference type="AlphaFoldDB" id="A0A8J5IX95"/>
<feature type="region of interest" description="Disordered" evidence="1">
    <location>
        <begin position="1"/>
        <end position="27"/>
    </location>
</feature>
<accession>A0A8J5IX95</accession>
<reference evidence="2" key="1">
    <citation type="submission" date="2021-01" db="EMBL/GenBank/DDBJ databases">
        <title>Phytophthora aleatoria, a newly-described species from Pinus radiata is distinct from Phytophthora cactorum isolates based on comparative genomics.</title>
        <authorList>
            <person name="Mcdougal R."/>
            <person name="Panda P."/>
            <person name="Williams N."/>
            <person name="Studholme D.J."/>
        </authorList>
    </citation>
    <scope>NUCLEOTIDE SEQUENCE</scope>
    <source>
        <strain evidence="2">NZFS 4037</strain>
    </source>
</reference>
<evidence type="ECO:0000256" key="1">
    <source>
        <dbReference type="SAM" id="MobiDB-lite"/>
    </source>
</evidence>
<sequence length="171" mass="19450">MPKEDPARIARHDRQLDSQQCQCPGGNCHTERTHTKNGELHWLCVEHRDHQNALQRDRYRRAAKKTKEKAMTTKKLQEKKKEASHKKKKASAEIDRLQTEHVQPTANGVRSPSDGEDVQENASVATLREVENSVMVQLRVAKLTPAAFEAALISCVSYQRELLFGPTMLEL</sequence>
<evidence type="ECO:0000313" key="2">
    <source>
        <dbReference type="EMBL" id="KAG6943973.1"/>
    </source>
</evidence>
<feature type="compositionally biased region" description="Basic and acidic residues" evidence="1">
    <location>
        <begin position="90"/>
        <end position="99"/>
    </location>
</feature>
<evidence type="ECO:0000313" key="3">
    <source>
        <dbReference type="Proteomes" id="UP000709295"/>
    </source>
</evidence>